<organism evidence="3 4">
    <name type="scientific">Novosphingobium capsulatum</name>
    <dbReference type="NCBI Taxonomy" id="13688"/>
    <lineage>
        <taxon>Bacteria</taxon>
        <taxon>Pseudomonadati</taxon>
        <taxon>Pseudomonadota</taxon>
        <taxon>Alphaproteobacteria</taxon>
        <taxon>Sphingomonadales</taxon>
        <taxon>Sphingomonadaceae</taxon>
        <taxon>Novosphingobium</taxon>
    </lineage>
</organism>
<dbReference type="PROSITE" id="PS51318">
    <property type="entry name" value="TAT"/>
    <property type="match status" value="1"/>
</dbReference>
<accession>A0ABU1MP56</accession>
<feature type="chain" id="PRO_5046824906" evidence="1">
    <location>
        <begin position="31"/>
        <end position="263"/>
    </location>
</feature>
<dbReference type="SUPFAM" id="SSF52266">
    <property type="entry name" value="SGNH hydrolase"/>
    <property type="match status" value="1"/>
</dbReference>
<proteinExistence type="predicted"/>
<dbReference type="InterPro" id="IPR051532">
    <property type="entry name" value="Ester_Hydrolysis_Enzymes"/>
</dbReference>
<name>A0ABU1MP56_9SPHN</name>
<dbReference type="EMBL" id="JAVDRD010000007">
    <property type="protein sequence ID" value="MDR6512133.1"/>
    <property type="molecule type" value="Genomic_DNA"/>
</dbReference>
<dbReference type="InterPro" id="IPR006311">
    <property type="entry name" value="TAT_signal"/>
</dbReference>
<gene>
    <name evidence="3" type="ORF">J2792_003016</name>
</gene>
<dbReference type="InterPro" id="IPR013830">
    <property type="entry name" value="SGNH_hydro"/>
</dbReference>
<keyword evidence="4" id="KW-1185">Reference proteome</keyword>
<evidence type="ECO:0000313" key="3">
    <source>
        <dbReference type="EMBL" id="MDR6512133.1"/>
    </source>
</evidence>
<dbReference type="RefSeq" id="WP_309805784.1">
    <property type="nucleotide sequence ID" value="NZ_JAVDRD010000007.1"/>
</dbReference>
<dbReference type="Pfam" id="PF13472">
    <property type="entry name" value="Lipase_GDSL_2"/>
    <property type="match status" value="1"/>
</dbReference>
<protein>
    <submittedName>
        <fullName evidence="3">Lysophospholipase L1-like esterase</fullName>
    </submittedName>
</protein>
<evidence type="ECO:0000259" key="2">
    <source>
        <dbReference type="Pfam" id="PF13472"/>
    </source>
</evidence>
<dbReference type="InterPro" id="IPR036514">
    <property type="entry name" value="SGNH_hydro_sf"/>
</dbReference>
<evidence type="ECO:0000313" key="4">
    <source>
        <dbReference type="Proteomes" id="UP001184150"/>
    </source>
</evidence>
<dbReference type="PANTHER" id="PTHR30383">
    <property type="entry name" value="THIOESTERASE 1/PROTEASE 1/LYSOPHOSPHOLIPASE L1"/>
    <property type="match status" value="1"/>
</dbReference>
<comment type="caution">
    <text evidence="3">The sequence shown here is derived from an EMBL/GenBank/DDBJ whole genome shotgun (WGS) entry which is preliminary data.</text>
</comment>
<evidence type="ECO:0000256" key="1">
    <source>
        <dbReference type="SAM" id="SignalP"/>
    </source>
</evidence>
<dbReference type="Proteomes" id="UP001184150">
    <property type="component" value="Unassembled WGS sequence"/>
</dbReference>
<feature type="domain" description="SGNH hydrolase-type esterase" evidence="2">
    <location>
        <begin position="85"/>
        <end position="248"/>
    </location>
</feature>
<feature type="signal peptide" evidence="1">
    <location>
        <begin position="1"/>
        <end position="30"/>
    </location>
</feature>
<dbReference type="Gene3D" id="3.40.50.1110">
    <property type="entry name" value="SGNH hydrolase"/>
    <property type="match status" value="1"/>
</dbReference>
<reference evidence="3 4" key="1">
    <citation type="submission" date="2023-07" db="EMBL/GenBank/DDBJ databases">
        <title>Sorghum-associated microbial communities from plants grown in Nebraska, USA.</title>
        <authorList>
            <person name="Schachtman D."/>
        </authorList>
    </citation>
    <scope>NUCLEOTIDE SEQUENCE [LARGE SCALE GENOMIC DNA]</scope>
    <source>
        <strain evidence="3 4">DS1027</strain>
    </source>
</reference>
<sequence length="263" mass="27725">MTIPANRRRFLGLIASAPLGVAGASTAARAAQPVLMPGAPPAPTPAPVTLTEDERRRLTDFPWLARYAEDNARITAAATPVKLVFMGDSITQGWPDKHPAFFAAEGRVCRGISGQTTPQMVLRMMADVIALKPRAVHIMAGTNDIAGNTGPMTLQQTQDNLAAMATLAQASGIAVLLASVPPAARYYWRPGLDTVTPIAAINQWLANYAATHGHTFVDYHGAMQDGAGGMRPGLAYDGVHPTEAGYAVMEQVLSPILAAKGFS</sequence>
<dbReference type="PANTHER" id="PTHR30383:SF5">
    <property type="entry name" value="SGNH HYDROLASE-TYPE ESTERASE DOMAIN-CONTAINING PROTEIN"/>
    <property type="match status" value="1"/>
</dbReference>
<keyword evidence="1" id="KW-0732">Signal</keyword>